<dbReference type="PANTHER" id="PTHR12147:SF26">
    <property type="entry name" value="PEPTIDASE M28 DOMAIN-CONTAINING PROTEIN"/>
    <property type="match status" value="1"/>
</dbReference>
<name>A0ABQ0MM62_9BACT</name>
<organism evidence="2 3">
    <name type="scientific">Geoanaerobacter pelophilus</name>
    <dbReference type="NCBI Taxonomy" id="60036"/>
    <lineage>
        <taxon>Bacteria</taxon>
        <taxon>Pseudomonadati</taxon>
        <taxon>Thermodesulfobacteriota</taxon>
        <taxon>Desulfuromonadia</taxon>
        <taxon>Geobacterales</taxon>
        <taxon>Geobacteraceae</taxon>
        <taxon>Geoanaerobacter</taxon>
    </lineage>
</organism>
<comment type="caution">
    <text evidence="2">The sequence shown here is derived from an EMBL/GenBank/DDBJ whole genome shotgun (WGS) entry which is preliminary data.</text>
</comment>
<dbReference type="Gene3D" id="3.40.630.10">
    <property type="entry name" value="Zn peptidases"/>
    <property type="match status" value="1"/>
</dbReference>
<sequence length="306" mass="32875">MELVRQALAKISVESIRKHVEVLEGVRHPVAAPAALEQARVYVSDVLKTLGYSIEEHPFLDNGSEFSNVIATRRGRLFPKRRLLVVAHYDTVSNSPGADDNASGVAVLLEIATVLSTLSMEKTVQFVAVNLEENADEAVSGTGLRGSRALAARAKEEGWEIDGVLVLESVAFASETAVQTTPAGLPMEVPSKGNFLAAIGNESSNGLLQAFSQAVKRHCAALPVVPLAVPGNGEMLRDTRRSDHAPFWDQGFQAVMLTDTTNFRNPHYHEPSDTLDTLNLSFAAEVCRATAGCLMDLAGGVEEREA</sequence>
<accession>A0ABQ0MM62</accession>
<evidence type="ECO:0000313" key="3">
    <source>
        <dbReference type="Proteomes" id="UP000194153"/>
    </source>
</evidence>
<dbReference type="EMBL" id="BDQG01000001">
    <property type="protein sequence ID" value="GAW67276.1"/>
    <property type="molecule type" value="Genomic_DNA"/>
</dbReference>
<dbReference type="PANTHER" id="PTHR12147">
    <property type="entry name" value="METALLOPEPTIDASE M28 FAMILY MEMBER"/>
    <property type="match status" value="1"/>
</dbReference>
<dbReference type="InterPro" id="IPR045175">
    <property type="entry name" value="M28_fam"/>
</dbReference>
<reference evidence="3" key="1">
    <citation type="submission" date="2017-05" db="EMBL/GenBank/DDBJ databases">
        <title>Draft genome sequence of Geobacter pelophilus, a iron(III)-reducing bacteria.</title>
        <authorList>
            <person name="Aoyagi T."/>
            <person name="Koike H."/>
            <person name="Morita T."/>
            <person name="Sato Y."/>
            <person name="Habe H."/>
            <person name="Hori T."/>
        </authorList>
    </citation>
    <scope>NUCLEOTIDE SEQUENCE [LARGE SCALE GENOMIC DNA]</scope>
    <source>
        <strain evidence="3">Drf2</strain>
    </source>
</reference>
<proteinExistence type="predicted"/>
<feature type="domain" description="Peptidase M28" evidence="1">
    <location>
        <begin position="68"/>
        <end position="287"/>
    </location>
</feature>
<protein>
    <submittedName>
        <fullName evidence="2">Peptidase M28</fullName>
    </submittedName>
</protein>
<dbReference type="RefSeq" id="WP_085813550.1">
    <property type="nucleotide sequence ID" value="NZ_BDQG01000001.1"/>
</dbReference>
<dbReference type="Pfam" id="PF04389">
    <property type="entry name" value="Peptidase_M28"/>
    <property type="match status" value="1"/>
</dbReference>
<evidence type="ECO:0000259" key="1">
    <source>
        <dbReference type="Pfam" id="PF04389"/>
    </source>
</evidence>
<evidence type="ECO:0000313" key="2">
    <source>
        <dbReference type="EMBL" id="GAW67276.1"/>
    </source>
</evidence>
<dbReference type="InterPro" id="IPR007484">
    <property type="entry name" value="Peptidase_M28"/>
</dbReference>
<dbReference type="Proteomes" id="UP000194153">
    <property type="component" value="Unassembled WGS sequence"/>
</dbReference>
<dbReference type="SUPFAM" id="SSF53187">
    <property type="entry name" value="Zn-dependent exopeptidases"/>
    <property type="match status" value="1"/>
</dbReference>
<keyword evidence="3" id="KW-1185">Reference proteome</keyword>
<gene>
    <name evidence="2" type="ORF">GPEL0_01r3016</name>
</gene>